<protein>
    <submittedName>
        <fullName evidence="1">Uncharacterized protein</fullName>
    </submittedName>
</protein>
<gene>
    <name evidence="1" type="ORF">BURPS1710A_3233</name>
</gene>
<organism evidence="1">
    <name type="scientific">Burkholderia pseudomallei 1710a</name>
    <dbReference type="NCBI Taxonomy" id="320371"/>
    <lineage>
        <taxon>Bacteria</taxon>
        <taxon>Pseudomonadati</taxon>
        <taxon>Pseudomonadota</taxon>
        <taxon>Betaproteobacteria</taxon>
        <taxon>Burkholderiales</taxon>
        <taxon>Burkholderiaceae</taxon>
        <taxon>Burkholderia</taxon>
        <taxon>pseudomallei group</taxon>
    </lineage>
</organism>
<dbReference type="EMBL" id="CM000832">
    <property type="protein sequence ID" value="EET07578.1"/>
    <property type="molecule type" value="Genomic_DNA"/>
</dbReference>
<evidence type="ECO:0000313" key="1">
    <source>
        <dbReference type="EMBL" id="EET07578.1"/>
    </source>
</evidence>
<name>A0A0E1W367_BURPE</name>
<dbReference type="HOGENOM" id="CLU_3325703_0_0_4"/>
<accession>A0A0E1W367</accession>
<dbReference type="Proteomes" id="UP000001812">
    <property type="component" value="Chromosome I"/>
</dbReference>
<proteinExistence type="predicted"/>
<dbReference type="AlphaFoldDB" id="A0A0E1W367"/>
<reference evidence="1" key="1">
    <citation type="submission" date="2009-05" db="EMBL/GenBank/DDBJ databases">
        <authorList>
            <person name="Harkins D.M."/>
            <person name="DeShazer D."/>
            <person name="Woods D.E."/>
            <person name="Brinkac L.M."/>
            <person name="Brown K.A."/>
            <person name="Hung G.C."/>
            <person name="Tuanyok A."/>
            <person name="Zhang B."/>
            <person name="Nierman W.C."/>
        </authorList>
    </citation>
    <scope>NUCLEOTIDE SEQUENCE [LARGE SCALE GENOMIC DNA]</scope>
    <source>
        <strain evidence="1">1710a</strain>
    </source>
</reference>
<sequence>MFCSDRRRARAMRCSRRRVRARCADLYVLNYRSAKHSD</sequence>